<dbReference type="Proteomes" id="UP001165042">
    <property type="component" value="Unassembled WGS sequence"/>
</dbReference>
<proteinExistence type="predicted"/>
<name>A0A9W6QI71_9PSEU</name>
<dbReference type="EMBL" id="BSSD01000001">
    <property type="protein sequence ID" value="GLW90165.1"/>
    <property type="molecule type" value="Genomic_DNA"/>
</dbReference>
<reference evidence="2" key="1">
    <citation type="submission" date="2023-02" db="EMBL/GenBank/DDBJ databases">
        <title>Actinokineospora globicatena NBRC 15670.</title>
        <authorList>
            <person name="Ichikawa N."/>
            <person name="Sato H."/>
            <person name="Tonouchi N."/>
        </authorList>
    </citation>
    <scope>NUCLEOTIDE SEQUENCE</scope>
    <source>
        <strain evidence="2">NBRC 15670</strain>
    </source>
</reference>
<organism evidence="2 3">
    <name type="scientific">Actinokineospora globicatena</name>
    <dbReference type="NCBI Taxonomy" id="103729"/>
    <lineage>
        <taxon>Bacteria</taxon>
        <taxon>Bacillati</taxon>
        <taxon>Actinomycetota</taxon>
        <taxon>Actinomycetes</taxon>
        <taxon>Pseudonocardiales</taxon>
        <taxon>Pseudonocardiaceae</taxon>
        <taxon>Actinokineospora</taxon>
    </lineage>
</organism>
<evidence type="ECO:0000313" key="3">
    <source>
        <dbReference type="Proteomes" id="UP001165042"/>
    </source>
</evidence>
<evidence type="ECO:0000256" key="1">
    <source>
        <dbReference type="SAM" id="MobiDB-lite"/>
    </source>
</evidence>
<protein>
    <submittedName>
        <fullName evidence="2">Uncharacterized protein</fullName>
    </submittedName>
</protein>
<dbReference type="AlphaFoldDB" id="A0A9W6QI71"/>
<sequence length="77" mass="8591">MKRADEQPDHNSPNCCRPTRPTESEYQQSRELDVSSAILHRFDSFEDSELAGIKFASPKSPSGRGITILADFRGHAT</sequence>
<gene>
    <name evidence="2" type="ORF">Aglo03_09810</name>
</gene>
<feature type="region of interest" description="Disordered" evidence="1">
    <location>
        <begin position="1"/>
        <end position="31"/>
    </location>
</feature>
<feature type="compositionally biased region" description="Basic and acidic residues" evidence="1">
    <location>
        <begin position="20"/>
        <end position="31"/>
    </location>
</feature>
<comment type="caution">
    <text evidence="2">The sequence shown here is derived from an EMBL/GenBank/DDBJ whole genome shotgun (WGS) entry which is preliminary data.</text>
</comment>
<accession>A0A9W6QI71</accession>
<evidence type="ECO:0000313" key="2">
    <source>
        <dbReference type="EMBL" id="GLW90165.1"/>
    </source>
</evidence>
<dbReference type="RefSeq" id="WP_285607950.1">
    <property type="nucleotide sequence ID" value="NZ_BSSD01000001.1"/>
</dbReference>
<keyword evidence="3" id="KW-1185">Reference proteome</keyword>